<dbReference type="AlphaFoldDB" id="A0A4R1S8Q7"/>
<dbReference type="GO" id="GO:0004519">
    <property type="term" value="F:endonuclease activity"/>
    <property type="evidence" value="ECO:0007669"/>
    <property type="project" value="InterPro"/>
</dbReference>
<dbReference type="Pfam" id="PF04471">
    <property type="entry name" value="Mrr_cat"/>
    <property type="match status" value="1"/>
</dbReference>
<dbReference type="InterPro" id="IPR011335">
    <property type="entry name" value="Restrct_endonuc-II-like"/>
</dbReference>
<comment type="caution">
    <text evidence="2">The sequence shown here is derived from an EMBL/GenBank/DDBJ whole genome shotgun (WGS) entry which is preliminary data.</text>
</comment>
<sequence>MSLWLFRAGASGEYENKFLTDKRVYLTWEDLDVDLRSFSEKTALFNYLRIKYPHDKPGRARNWTGQIWPMAHDIQIGDWVILPSKVRPAVHIGKVIGEYVYDASLGSPYYHYRTINWFATDIPRSNFDQDILYSIGAFMTVCRISRNDAEQRIKKMAANNWKSSIANTVDPAFNNLNVENSEETAGEEIDLEQYAKDRIAKYIIRKFKGHGLTMIIEAILQAQGYTTYKSPEGVDKGVDILAAPGELGFGRPRICVQVKSSDSPIDRPTLDQLIGVMQNFNADQGLLVSWGGFKSSIDKEIPAQFFRVRLWDQQSIIDELLRYYDKLDEDIKAEIPLKRIWTLAISEEEN</sequence>
<feature type="domain" description="Restriction endonuclease type IV Mrr" evidence="1">
    <location>
        <begin position="204"/>
        <end position="318"/>
    </location>
</feature>
<dbReference type="InterPro" id="IPR007560">
    <property type="entry name" value="Restrct_endonuc_IV_Mrr"/>
</dbReference>
<evidence type="ECO:0000313" key="2">
    <source>
        <dbReference type="EMBL" id="TCL75300.1"/>
    </source>
</evidence>
<dbReference type="Proteomes" id="UP000295008">
    <property type="component" value="Unassembled WGS sequence"/>
</dbReference>
<reference evidence="2 3" key="1">
    <citation type="submission" date="2019-03" db="EMBL/GenBank/DDBJ databases">
        <title>Genomic Encyclopedia of Type Strains, Phase IV (KMG-IV): sequencing the most valuable type-strain genomes for metagenomic binning, comparative biology and taxonomic classification.</title>
        <authorList>
            <person name="Goeker M."/>
        </authorList>
    </citation>
    <scope>NUCLEOTIDE SEQUENCE [LARGE SCALE GENOMIC DNA]</scope>
    <source>
        <strain evidence="2 3">LX-B</strain>
    </source>
</reference>
<name>A0A4R1S8Q7_HYDET</name>
<dbReference type="InterPro" id="IPR016984">
    <property type="entry name" value="UCP031853"/>
</dbReference>
<evidence type="ECO:0000259" key="1">
    <source>
        <dbReference type="Pfam" id="PF04471"/>
    </source>
</evidence>
<evidence type="ECO:0000313" key="3">
    <source>
        <dbReference type="Proteomes" id="UP000295008"/>
    </source>
</evidence>
<dbReference type="GO" id="GO:0003677">
    <property type="term" value="F:DNA binding"/>
    <property type="evidence" value="ECO:0007669"/>
    <property type="project" value="InterPro"/>
</dbReference>
<keyword evidence="3" id="KW-1185">Reference proteome</keyword>
<dbReference type="EMBL" id="SLUN01000003">
    <property type="protein sequence ID" value="TCL75300.1"/>
    <property type="molecule type" value="Genomic_DNA"/>
</dbReference>
<dbReference type="Gene3D" id="3.40.1350.10">
    <property type="match status" value="1"/>
</dbReference>
<accession>A0A4R1S8Q7</accession>
<dbReference type="InterPro" id="IPR011856">
    <property type="entry name" value="tRNA_endonuc-like_dom_sf"/>
</dbReference>
<dbReference type="RefSeq" id="WP_132012958.1">
    <property type="nucleotide sequence ID" value="NZ_SLUN01000003.1"/>
</dbReference>
<protein>
    <submittedName>
        <fullName evidence="2">Restriction system protein</fullName>
    </submittedName>
</protein>
<dbReference type="PIRSF" id="PIRSF031853">
    <property type="entry name" value="UPC031853"/>
    <property type="match status" value="1"/>
</dbReference>
<organism evidence="2 3">
    <name type="scientific">Hydrogenispora ethanolica</name>
    <dbReference type="NCBI Taxonomy" id="1082276"/>
    <lineage>
        <taxon>Bacteria</taxon>
        <taxon>Bacillati</taxon>
        <taxon>Bacillota</taxon>
        <taxon>Hydrogenispora</taxon>
    </lineage>
</organism>
<dbReference type="OrthoDB" id="9781481at2"/>
<gene>
    <name evidence="2" type="ORF">EDC14_1003234</name>
</gene>
<proteinExistence type="predicted"/>
<dbReference type="GO" id="GO:0009307">
    <property type="term" value="P:DNA restriction-modification system"/>
    <property type="evidence" value="ECO:0007669"/>
    <property type="project" value="InterPro"/>
</dbReference>
<dbReference type="SUPFAM" id="SSF52980">
    <property type="entry name" value="Restriction endonuclease-like"/>
    <property type="match status" value="1"/>
</dbReference>